<dbReference type="PANTHER" id="PTHR30514">
    <property type="entry name" value="GLUCOKINASE"/>
    <property type="match status" value="1"/>
</dbReference>
<dbReference type="CDD" id="cd05013">
    <property type="entry name" value="SIS_RpiR"/>
    <property type="match status" value="1"/>
</dbReference>
<dbReference type="GO" id="GO:0003677">
    <property type="term" value="F:DNA binding"/>
    <property type="evidence" value="ECO:0007669"/>
    <property type="project" value="InterPro"/>
</dbReference>
<dbReference type="GO" id="GO:0003700">
    <property type="term" value="F:DNA-binding transcription factor activity"/>
    <property type="evidence" value="ECO:0007669"/>
    <property type="project" value="InterPro"/>
</dbReference>
<dbReference type="InterPro" id="IPR047640">
    <property type="entry name" value="RpiR-like"/>
</dbReference>
<dbReference type="InterPro" id="IPR036388">
    <property type="entry name" value="WH-like_DNA-bd_sf"/>
</dbReference>
<proteinExistence type="predicted"/>
<protein>
    <submittedName>
        <fullName evidence="2">MurR/RpiR family transcriptional regulator</fullName>
    </submittedName>
</protein>
<comment type="caution">
    <text evidence="2">The sequence shown here is derived from an EMBL/GenBank/DDBJ whole genome shotgun (WGS) entry which is preliminary data.</text>
</comment>
<dbReference type="EMBL" id="DXEU01000109">
    <property type="protein sequence ID" value="HIX52399.1"/>
    <property type="molecule type" value="Genomic_DNA"/>
</dbReference>
<dbReference type="InterPro" id="IPR009057">
    <property type="entry name" value="Homeodomain-like_sf"/>
</dbReference>
<dbReference type="GO" id="GO:1901135">
    <property type="term" value="P:carbohydrate derivative metabolic process"/>
    <property type="evidence" value="ECO:0007669"/>
    <property type="project" value="InterPro"/>
</dbReference>
<feature type="domain" description="HTH rpiR-type" evidence="1">
    <location>
        <begin position="1"/>
        <end position="69"/>
    </location>
</feature>
<reference evidence="2" key="2">
    <citation type="submission" date="2021-04" db="EMBL/GenBank/DDBJ databases">
        <authorList>
            <person name="Gilroy R."/>
        </authorList>
    </citation>
    <scope>NUCLEOTIDE SEQUENCE</scope>
    <source>
        <strain evidence="2">ChiGjej4B4-12881</strain>
    </source>
</reference>
<dbReference type="Gene3D" id="1.10.10.10">
    <property type="entry name" value="Winged helix-like DNA-binding domain superfamily/Winged helix DNA-binding domain"/>
    <property type="match status" value="1"/>
</dbReference>
<dbReference type="InterPro" id="IPR046348">
    <property type="entry name" value="SIS_dom_sf"/>
</dbReference>
<dbReference type="SUPFAM" id="SSF53697">
    <property type="entry name" value="SIS domain"/>
    <property type="match status" value="1"/>
</dbReference>
<reference evidence="2" key="1">
    <citation type="journal article" date="2021" name="PeerJ">
        <title>Extensive microbial diversity within the chicken gut microbiome revealed by metagenomics and culture.</title>
        <authorList>
            <person name="Gilroy R."/>
            <person name="Ravi A."/>
            <person name="Getino M."/>
            <person name="Pursley I."/>
            <person name="Horton D.L."/>
            <person name="Alikhan N.F."/>
            <person name="Baker D."/>
            <person name="Gharbi K."/>
            <person name="Hall N."/>
            <person name="Watson M."/>
            <person name="Adriaenssens E.M."/>
            <person name="Foster-Nyarko E."/>
            <person name="Jarju S."/>
            <person name="Secka A."/>
            <person name="Antonio M."/>
            <person name="Oren A."/>
            <person name="Chaudhuri R.R."/>
            <person name="La Ragione R."/>
            <person name="Hildebrand F."/>
            <person name="Pallen M.J."/>
        </authorList>
    </citation>
    <scope>NUCLEOTIDE SEQUENCE</scope>
    <source>
        <strain evidence="2">ChiGjej4B4-12881</strain>
    </source>
</reference>
<dbReference type="PROSITE" id="PS51071">
    <property type="entry name" value="HTH_RPIR"/>
    <property type="match status" value="1"/>
</dbReference>
<dbReference type="PANTHER" id="PTHR30514:SF18">
    <property type="entry name" value="RPIR-FAMILY TRANSCRIPTIONAL REGULATOR"/>
    <property type="match status" value="1"/>
</dbReference>
<organism evidence="2 3">
    <name type="scientific">Candidatus Lachnoclostridium stercoripullorum</name>
    <dbReference type="NCBI Taxonomy" id="2838635"/>
    <lineage>
        <taxon>Bacteria</taxon>
        <taxon>Bacillati</taxon>
        <taxon>Bacillota</taxon>
        <taxon>Clostridia</taxon>
        <taxon>Lachnospirales</taxon>
        <taxon>Lachnospiraceae</taxon>
    </lineage>
</organism>
<dbReference type="Pfam" id="PF01418">
    <property type="entry name" value="HTH_6"/>
    <property type="match status" value="1"/>
</dbReference>
<dbReference type="InterPro" id="IPR000281">
    <property type="entry name" value="HTH_RpiR"/>
</dbReference>
<accession>A0A9D1W4T7</accession>
<dbReference type="GO" id="GO:0097367">
    <property type="term" value="F:carbohydrate derivative binding"/>
    <property type="evidence" value="ECO:0007669"/>
    <property type="project" value="InterPro"/>
</dbReference>
<dbReference type="Gene3D" id="3.40.50.10490">
    <property type="entry name" value="Glucose-6-phosphate isomerase like protein, domain 1"/>
    <property type="match status" value="1"/>
</dbReference>
<sequence length="271" mass="30798">MYKETLSKSEHRIFSYLLEHEQELPVISSDDIARQLGVSTSTISRFWTKIGFKNLKDLKRAVYENQSATPFSRLSGALSQWGEEGVTLDFLMDRMSRYMEKTFRVVTPQMLDQAVQMILEAGQIYMFAPDASRGIGALLQYRLRRLGIRIEVLPSGSQIYDFMVNLKEGDLLILYGYSRILTEARILLEYGARTGCRSILFTDILAGDLLSQANLVLYSFRGEPNDYHFMGVPVILTDLLVTKTIQALGGGLEKARKLEDIRSQFSGLLKR</sequence>
<dbReference type="SUPFAM" id="SSF46689">
    <property type="entry name" value="Homeodomain-like"/>
    <property type="match status" value="1"/>
</dbReference>
<dbReference type="Proteomes" id="UP000886780">
    <property type="component" value="Unassembled WGS sequence"/>
</dbReference>
<dbReference type="AlphaFoldDB" id="A0A9D1W4T7"/>
<evidence type="ECO:0000313" key="2">
    <source>
        <dbReference type="EMBL" id="HIX52399.1"/>
    </source>
</evidence>
<evidence type="ECO:0000313" key="3">
    <source>
        <dbReference type="Proteomes" id="UP000886780"/>
    </source>
</evidence>
<dbReference type="InterPro" id="IPR035472">
    <property type="entry name" value="RpiR-like_SIS"/>
</dbReference>
<evidence type="ECO:0000259" key="1">
    <source>
        <dbReference type="PROSITE" id="PS51071"/>
    </source>
</evidence>
<gene>
    <name evidence="2" type="ORF">IAA28_06305</name>
</gene>
<name>A0A9D1W4T7_9FIRM</name>